<gene>
    <name evidence="1" type="ORF">L6452_08539</name>
</gene>
<protein>
    <submittedName>
        <fullName evidence="1">Uncharacterized protein</fullName>
    </submittedName>
</protein>
<proteinExistence type="predicted"/>
<evidence type="ECO:0000313" key="2">
    <source>
        <dbReference type="Proteomes" id="UP001055879"/>
    </source>
</evidence>
<organism evidence="1 2">
    <name type="scientific">Arctium lappa</name>
    <name type="common">Greater burdock</name>
    <name type="synonym">Lappa major</name>
    <dbReference type="NCBI Taxonomy" id="4217"/>
    <lineage>
        <taxon>Eukaryota</taxon>
        <taxon>Viridiplantae</taxon>
        <taxon>Streptophyta</taxon>
        <taxon>Embryophyta</taxon>
        <taxon>Tracheophyta</taxon>
        <taxon>Spermatophyta</taxon>
        <taxon>Magnoliopsida</taxon>
        <taxon>eudicotyledons</taxon>
        <taxon>Gunneridae</taxon>
        <taxon>Pentapetalae</taxon>
        <taxon>asterids</taxon>
        <taxon>campanulids</taxon>
        <taxon>Asterales</taxon>
        <taxon>Asteraceae</taxon>
        <taxon>Carduoideae</taxon>
        <taxon>Cardueae</taxon>
        <taxon>Arctiinae</taxon>
        <taxon>Arctium</taxon>
    </lineage>
</organism>
<reference evidence="2" key="1">
    <citation type="journal article" date="2022" name="Mol. Ecol. Resour.">
        <title>The genomes of chicory, endive, great burdock and yacon provide insights into Asteraceae palaeo-polyploidization history and plant inulin production.</title>
        <authorList>
            <person name="Fan W."/>
            <person name="Wang S."/>
            <person name="Wang H."/>
            <person name="Wang A."/>
            <person name="Jiang F."/>
            <person name="Liu H."/>
            <person name="Zhao H."/>
            <person name="Xu D."/>
            <person name="Zhang Y."/>
        </authorList>
    </citation>
    <scope>NUCLEOTIDE SEQUENCE [LARGE SCALE GENOMIC DNA]</scope>
    <source>
        <strain evidence="2">cv. Niubang</strain>
    </source>
</reference>
<reference evidence="1 2" key="2">
    <citation type="journal article" date="2022" name="Mol. Ecol. Resour.">
        <title>The genomes of chicory, endive, great burdock and yacon provide insights into Asteraceae paleo-polyploidization history and plant inulin production.</title>
        <authorList>
            <person name="Fan W."/>
            <person name="Wang S."/>
            <person name="Wang H."/>
            <person name="Wang A."/>
            <person name="Jiang F."/>
            <person name="Liu H."/>
            <person name="Zhao H."/>
            <person name="Xu D."/>
            <person name="Zhang Y."/>
        </authorList>
    </citation>
    <scope>NUCLEOTIDE SEQUENCE [LARGE SCALE GENOMIC DNA]</scope>
    <source>
        <strain evidence="2">cv. Niubang</strain>
    </source>
</reference>
<comment type="caution">
    <text evidence="1">The sequence shown here is derived from an EMBL/GenBank/DDBJ whole genome shotgun (WGS) entry which is preliminary data.</text>
</comment>
<evidence type="ECO:0000313" key="1">
    <source>
        <dbReference type="EMBL" id="KAI3746117.1"/>
    </source>
</evidence>
<dbReference type="EMBL" id="CM042049">
    <property type="protein sequence ID" value="KAI3746117.1"/>
    <property type="molecule type" value="Genomic_DNA"/>
</dbReference>
<accession>A0ACB9DHV6</accession>
<name>A0ACB9DHV6_ARCLA</name>
<keyword evidence="2" id="KW-1185">Reference proteome</keyword>
<dbReference type="Proteomes" id="UP001055879">
    <property type="component" value="Linkage Group LG03"/>
</dbReference>
<sequence length="293" mass="34177">MDSKLPHDMTLEILSRTSLKTFNTIVSTNKEFNKLTYNPCFLHLYKQRNSIVSGFLVQHCDRGLTYSHEFAPSQQSTDLDLGFLPRDARILATSKQGIMVFESPHRKCRRLALYHVCKPATNQVVALPNPKTRYLTEKVAITVVGSNPFHYKILRLSRWPNKSMFPLRVASDGEYRSFDDMKMVKYEGKLALGCKARNGGWEIWVIIDRMNEEEWWEKKYVFEEKEDDMSLIRLNSFYDSGTSVVDYDTLVFYKFNKKGDHNIISKIRLSDYVVSNSIFGFRSDFEPVDFRGR</sequence>